<keyword evidence="2" id="KW-1185">Reference proteome</keyword>
<dbReference type="AlphaFoldDB" id="A0A1Z4ETL4"/>
<dbReference type="RefSeq" id="WP_157997637.1">
    <property type="nucleotide sequence ID" value="NZ_AP018165.1"/>
</dbReference>
<gene>
    <name evidence="1" type="ORF">MSTE_00975</name>
</gene>
<dbReference type="OrthoDB" id="4730718at2"/>
<reference evidence="1 2" key="2">
    <citation type="journal article" date="2017" name="Int. J. Syst. Evol. Microbiol.">
        <title>Mycobacterium stephanolepidis sp. nov., a rapidly growing species related to Mycobacterium chelonae, isolated from marine teleost fish, Stephanolepis cirrhifer.</title>
        <authorList>
            <person name="Fukano H."/>
            <person name="Wada S."/>
            <person name="Kurata O."/>
            <person name="Katayama K."/>
            <person name="Fujiwara N."/>
            <person name="Hoshino Y."/>
        </authorList>
    </citation>
    <scope>NUCLEOTIDE SEQUENCE [LARGE SCALE GENOMIC DNA]</scope>
    <source>
        <strain evidence="1 2">NJB0901</strain>
    </source>
</reference>
<dbReference type="KEGG" id="mste:MSTE_00975"/>
<accession>A0A1Z4ETL4</accession>
<evidence type="ECO:0000313" key="1">
    <source>
        <dbReference type="EMBL" id="BAX96310.1"/>
    </source>
</evidence>
<organism evidence="1 2">
    <name type="scientific">[Mycobacterium] stephanolepidis</name>
    <dbReference type="NCBI Taxonomy" id="1520670"/>
    <lineage>
        <taxon>Bacteria</taxon>
        <taxon>Bacillati</taxon>
        <taxon>Actinomycetota</taxon>
        <taxon>Actinomycetes</taxon>
        <taxon>Mycobacteriales</taxon>
        <taxon>Mycobacteriaceae</taxon>
        <taxon>Mycobacteroides</taxon>
    </lineage>
</organism>
<proteinExistence type="predicted"/>
<name>A0A1Z4ETL4_9MYCO</name>
<evidence type="ECO:0000313" key="2">
    <source>
        <dbReference type="Proteomes" id="UP000217954"/>
    </source>
</evidence>
<dbReference type="EMBL" id="AP018165">
    <property type="protein sequence ID" value="BAX96310.1"/>
    <property type="molecule type" value="Genomic_DNA"/>
</dbReference>
<sequence>MNDDFAEQVQTVVGPLLTDLGFTLDEIDSHVDEGGMRGSVVYYRAQDCKIQIYQSSREGSINCMIAPLAAPNSFGPRDQSGGWQYLTKFVPMPEMSLEELARSVSFEPKTSFEQLQWVRDNIADNFEAAHTGVLSTR</sequence>
<dbReference type="Proteomes" id="UP000217954">
    <property type="component" value="Chromosome"/>
</dbReference>
<reference evidence="2" key="1">
    <citation type="journal article" date="2017" name="Genome Announc.">
        <title>Complete Genome Sequence of Mycobacterium stephanolepidis.</title>
        <authorList>
            <person name="Fukano H."/>
            <person name="Yoshida M."/>
            <person name="Katayama Y."/>
            <person name="Omatsu T."/>
            <person name="Mizutani T."/>
            <person name="Kurata O."/>
            <person name="Wada S."/>
            <person name="Hoshino Y."/>
        </authorList>
    </citation>
    <scope>NUCLEOTIDE SEQUENCE [LARGE SCALE GENOMIC DNA]</scope>
    <source>
        <strain evidence="2">NJB0901</strain>
    </source>
</reference>
<protein>
    <submittedName>
        <fullName evidence="1">Uncharacterized protein</fullName>
    </submittedName>
</protein>